<keyword evidence="3" id="KW-1185">Reference proteome</keyword>
<evidence type="ECO:0000256" key="1">
    <source>
        <dbReference type="SAM" id="MobiDB-lite"/>
    </source>
</evidence>
<protein>
    <submittedName>
        <fullName evidence="2">Uncharacterized protein</fullName>
    </submittedName>
</protein>
<dbReference type="Proteomes" id="UP000039865">
    <property type="component" value="Unassembled WGS sequence"/>
</dbReference>
<feature type="compositionally biased region" description="Polar residues" evidence="1">
    <location>
        <begin position="212"/>
        <end position="224"/>
    </location>
</feature>
<feature type="compositionally biased region" description="Polar residues" evidence="1">
    <location>
        <begin position="341"/>
        <end position="350"/>
    </location>
</feature>
<proteinExistence type="predicted"/>
<sequence>MKKTLSKSNSTRVLGPSAHQLSDFQNQGSVKLLKPQANKKIIQVSSTKPQNDEKIQVGNKQIIVRKKSIIVAAVNNNVVPALNNLHKPAQKTIMLNLDSYTKQQLFNASVQQSLNQGRGDSKHSYKQGPEPSLIQNRKQSKKGNTRNRELVSKFKQSYQADSSQTFNTQRSGMDNEATRADIFSMGDSFRQIVQTPKKISQFTIKIDDLTQQSGKTVPNSSDTNQASTQHTQQSSQKTTIQSNQRIKAPQFSSRSNSVGSKMEIKKSKKNKKDSLVVSDFEEHLKDAQINHNNTRPLMQNDLTDETSSLLFSSYSPSKPFPLNLKVSPQRSKSRSIDNQKRQSLFSSSKQSLRLKPEFKISPMKKSPLEDTFKVVKNYSSLRRKNFQNLSEIEEDTLDDGKIISISNGRPSLMDENGRVVMQQQIGPEIQLLEENMIQINSPEQKEHQKLIQEYKGHKKRRYIRQIKIEIQMLSNSQNQPVISESQEELEQEEGEELHTFQKQESEEQSIEQQTPQFQKYISVVQHINLKQQSENEQTQGEQEIVEDFSMIIKKNDPLRRSSAKSFEMKNDRFDIIRRSFRRDSDEEDYLLALQLECQKSRILRKKLQALVMKSYFKSQIKRNIKFYRKMFPQPTMKRMKRLYRVLKSNLKAYHLGWKQRKIMQNRFVQASMQKVRDSQLLIKNIKSGICQGDAELLQVQMPLQKKLFKDLLNTFMEYPAEFWLPRRNKKIPKKFKCCCIRDRTPTYEKQITNIRQTIQTVEISNPIDSLRLRRNREQIHKHFSQYQEGENQQSMILNRDRKIIRFGSSDRLLNRDREISPIIISNVNIRVLI</sequence>
<feature type="region of interest" description="Disordered" evidence="1">
    <location>
        <begin position="112"/>
        <end position="147"/>
    </location>
</feature>
<feature type="compositionally biased region" description="Polar residues" evidence="1">
    <location>
        <begin position="250"/>
        <end position="259"/>
    </location>
</feature>
<gene>
    <name evidence="2" type="primary">Contig4972.g5312</name>
    <name evidence="2" type="ORF">STYLEM_15257</name>
</gene>
<evidence type="ECO:0000313" key="2">
    <source>
        <dbReference type="EMBL" id="CDW86166.1"/>
    </source>
</evidence>
<feature type="compositionally biased region" description="Polar residues" evidence="1">
    <location>
        <begin position="1"/>
        <end position="12"/>
    </location>
</feature>
<dbReference type="AlphaFoldDB" id="A0A078AVQ8"/>
<feature type="region of interest" description="Disordered" evidence="1">
    <location>
        <begin position="1"/>
        <end position="20"/>
    </location>
</feature>
<organism evidence="2 3">
    <name type="scientific">Stylonychia lemnae</name>
    <name type="common">Ciliate</name>
    <dbReference type="NCBI Taxonomy" id="5949"/>
    <lineage>
        <taxon>Eukaryota</taxon>
        <taxon>Sar</taxon>
        <taxon>Alveolata</taxon>
        <taxon>Ciliophora</taxon>
        <taxon>Intramacronucleata</taxon>
        <taxon>Spirotrichea</taxon>
        <taxon>Stichotrichia</taxon>
        <taxon>Sporadotrichida</taxon>
        <taxon>Oxytrichidae</taxon>
        <taxon>Stylonychinae</taxon>
        <taxon>Stylonychia</taxon>
    </lineage>
</organism>
<dbReference type="InParanoid" id="A0A078AVQ8"/>
<reference evidence="2 3" key="1">
    <citation type="submission" date="2014-06" db="EMBL/GenBank/DDBJ databases">
        <authorList>
            <person name="Swart Estienne"/>
        </authorList>
    </citation>
    <scope>NUCLEOTIDE SEQUENCE [LARGE SCALE GENOMIC DNA]</scope>
    <source>
        <strain evidence="2 3">130c</strain>
    </source>
</reference>
<feature type="compositionally biased region" description="Low complexity" evidence="1">
    <location>
        <begin position="225"/>
        <end position="244"/>
    </location>
</feature>
<feature type="compositionally biased region" description="Acidic residues" evidence="1">
    <location>
        <begin position="485"/>
        <end position="495"/>
    </location>
</feature>
<name>A0A078AVQ8_STYLE</name>
<feature type="region of interest" description="Disordered" evidence="1">
    <location>
        <begin position="478"/>
        <end position="497"/>
    </location>
</feature>
<evidence type="ECO:0000313" key="3">
    <source>
        <dbReference type="Proteomes" id="UP000039865"/>
    </source>
</evidence>
<dbReference type="EMBL" id="CCKQ01014408">
    <property type="protein sequence ID" value="CDW86166.1"/>
    <property type="molecule type" value="Genomic_DNA"/>
</dbReference>
<accession>A0A078AVQ8</accession>
<feature type="region of interest" description="Disordered" evidence="1">
    <location>
        <begin position="320"/>
        <end position="350"/>
    </location>
</feature>
<feature type="region of interest" description="Disordered" evidence="1">
    <location>
        <begin position="212"/>
        <end position="275"/>
    </location>
</feature>